<evidence type="ECO:0000256" key="9">
    <source>
        <dbReference type="ARBA" id="ARBA00023315"/>
    </source>
</evidence>
<keyword evidence="6" id="KW-0963">Cytoplasm</keyword>
<dbReference type="InterPro" id="IPR039949">
    <property type="entry name" value="NAA40"/>
</dbReference>
<name>A0A1C7N414_9FUNG</name>
<dbReference type="InParanoid" id="A0A1C7N414"/>
<dbReference type="Proteomes" id="UP000093000">
    <property type="component" value="Unassembled WGS sequence"/>
</dbReference>
<sequence length="191" mass="22636">MLLKKLIHDFCSDEFDLVIDYYHVDDLPSELHEWTFQLVKSNLHNLYVQSQMGWDDTHKRKEMLESRTRYLIARSRTNPSDLKGFLSFQLLQEETMDDDIMANTAYCFEIQLEPHARSKGLGEYLMNLLWEIGCYWKMDKVMLTVFKANQGAFRFYTEKLGFKLDEISPSACLPLYKAKKFDYELLSKPCQ</sequence>
<dbReference type="EC" id="2.3.1.257" evidence="4"/>
<gene>
    <name evidence="13" type="primary">naa40</name>
    <name evidence="13" type="ORF">A0J61_08573</name>
</gene>
<evidence type="ECO:0000256" key="8">
    <source>
        <dbReference type="ARBA" id="ARBA00023242"/>
    </source>
</evidence>
<evidence type="ECO:0000256" key="1">
    <source>
        <dbReference type="ARBA" id="ARBA00004123"/>
    </source>
</evidence>
<dbReference type="Gene3D" id="3.40.630.30">
    <property type="match status" value="1"/>
</dbReference>
<comment type="caution">
    <text evidence="13">The sequence shown here is derived from an EMBL/GenBank/DDBJ whole genome shotgun (WGS) entry which is preliminary data.</text>
</comment>
<evidence type="ECO:0000256" key="4">
    <source>
        <dbReference type="ARBA" id="ARBA00012950"/>
    </source>
</evidence>
<dbReference type="STRING" id="101091.A0A1C7N414"/>
<dbReference type="GO" id="GO:0005634">
    <property type="term" value="C:nucleus"/>
    <property type="evidence" value="ECO:0007669"/>
    <property type="project" value="UniProtKB-SubCell"/>
</dbReference>
<keyword evidence="9" id="KW-0012">Acyltransferase</keyword>
<evidence type="ECO:0000256" key="11">
    <source>
        <dbReference type="ARBA" id="ARBA00049524"/>
    </source>
</evidence>
<evidence type="ECO:0000256" key="2">
    <source>
        <dbReference type="ARBA" id="ARBA00004496"/>
    </source>
</evidence>
<keyword evidence="8" id="KW-0539">Nucleus</keyword>
<dbReference type="PANTHER" id="PTHR20531:SF1">
    <property type="entry name" value="N-ALPHA-ACETYLTRANSFERASE 40"/>
    <property type="match status" value="1"/>
</dbReference>
<dbReference type="GO" id="GO:1990189">
    <property type="term" value="F:protein N-terminal-serine acetyltransferase activity"/>
    <property type="evidence" value="ECO:0007669"/>
    <property type="project" value="UniProtKB-EC"/>
</dbReference>
<reference evidence="13 14" key="1">
    <citation type="submission" date="2016-03" db="EMBL/GenBank/DDBJ databases">
        <title>Choanephora cucurbitarum.</title>
        <authorList>
            <person name="Min B."/>
            <person name="Park H."/>
            <person name="Park J.-H."/>
            <person name="Shin H.-D."/>
            <person name="Choi I.-G."/>
        </authorList>
    </citation>
    <scope>NUCLEOTIDE SEQUENCE [LARGE SCALE GENOMIC DNA]</scope>
    <source>
        <strain evidence="13 14">KUS-F28377</strain>
    </source>
</reference>
<organism evidence="13 14">
    <name type="scientific">Choanephora cucurbitarum</name>
    <dbReference type="NCBI Taxonomy" id="101091"/>
    <lineage>
        <taxon>Eukaryota</taxon>
        <taxon>Fungi</taxon>
        <taxon>Fungi incertae sedis</taxon>
        <taxon>Mucoromycota</taxon>
        <taxon>Mucoromycotina</taxon>
        <taxon>Mucoromycetes</taxon>
        <taxon>Mucorales</taxon>
        <taxon>Mucorineae</taxon>
        <taxon>Choanephoraceae</taxon>
        <taxon>Choanephoroideae</taxon>
        <taxon>Choanephora</taxon>
    </lineage>
</organism>
<dbReference type="InterPro" id="IPR000182">
    <property type="entry name" value="GNAT_dom"/>
</dbReference>
<protein>
    <recommendedName>
        <fullName evidence="5">N-alpha-acetyltransferase 40</fullName>
        <ecNumber evidence="4">2.3.1.257</ecNumber>
    </recommendedName>
</protein>
<dbReference type="InterPro" id="IPR016181">
    <property type="entry name" value="Acyl_CoA_acyltransferase"/>
</dbReference>
<dbReference type="EMBL" id="LUGH01000673">
    <property type="protein sequence ID" value="OBZ83379.1"/>
    <property type="molecule type" value="Genomic_DNA"/>
</dbReference>
<accession>A0A1C7N414</accession>
<evidence type="ECO:0000256" key="3">
    <source>
        <dbReference type="ARBA" id="ARBA00008870"/>
    </source>
</evidence>
<dbReference type="Pfam" id="PF00583">
    <property type="entry name" value="Acetyltransf_1"/>
    <property type="match status" value="1"/>
</dbReference>
<evidence type="ECO:0000256" key="10">
    <source>
        <dbReference type="ARBA" id="ARBA00047821"/>
    </source>
</evidence>
<comment type="catalytic activity">
    <reaction evidence="11">
        <text>N-terminal L-seryl-[histone H4] + acetyl-CoA = N-terminal N(alpha)-acetyl-L-seryl-[histone H4] + CoA + H(+)</text>
        <dbReference type="Rhea" id="RHEA:50596"/>
        <dbReference type="Rhea" id="RHEA-COMP:12740"/>
        <dbReference type="Rhea" id="RHEA-COMP:12743"/>
        <dbReference type="ChEBI" id="CHEBI:15378"/>
        <dbReference type="ChEBI" id="CHEBI:57287"/>
        <dbReference type="ChEBI" id="CHEBI:57288"/>
        <dbReference type="ChEBI" id="CHEBI:64738"/>
        <dbReference type="ChEBI" id="CHEBI:83690"/>
        <dbReference type="EC" id="2.3.1.257"/>
    </reaction>
</comment>
<dbReference type="GO" id="GO:0005737">
    <property type="term" value="C:cytoplasm"/>
    <property type="evidence" value="ECO:0007669"/>
    <property type="project" value="UniProtKB-SubCell"/>
</dbReference>
<comment type="subcellular location">
    <subcellularLocation>
        <location evidence="2">Cytoplasm</location>
    </subcellularLocation>
    <subcellularLocation>
        <location evidence="1">Nucleus</location>
    </subcellularLocation>
</comment>
<evidence type="ECO:0000313" key="14">
    <source>
        <dbReference type="Proteomes" id="UP000093000"/>
    </source>
</evidence>
<evidence type="ECO:0000256" key="5">
    <source>
        <dbReference type="ARBA" id="ARBA00015043"/>
    </source>
</evidence>
<comment type="similarity">
    <text evidence="3">Belongs to the acetyltransferase family. NAA40 subfamily.</text>
</comment>
<dbReference type="AlphaFoldDB" id="A0A1C7N414"/>
<dbReference type="GO" id="GO:0043998">
    <property type="term" value="F:histone H2A acetyltransferase activity"/>
    <property type="evidence" value="ECO:0007669"/>
    <property type="project" value="InterPro"/>
</dbReference>
<dbReference type="SUPFAM" id="SSF55729">
    <property type="entry name" value="Acyl-CoA N-acyltransferases (Nat)"/>
    <property type="match status" value="1"/>
</dbReference>
<feature type="domain" description="N-acetyltransferase" evidence="12">
    <location>
        <begin position="29"/>
        <end position="182"/>
    </location>
</feature>
<keyword evidence="7 13" id="KW-0808">Transferase</keyword>
<proteinExistence type="inferred from homology"/>
<evidence type="ECO:0000256" key="6">
    <source>
        <dbReference type="ARBA" id="ARBA00022490"/>
    </source>
</evidence>
<evidence type="ECO:0000313" key="13">
    <source>
        <dbReference type="EMBL" id="OBZ83379.1"/>
    </source>
</evidence>
<dbReference type="PANTHER" id="PTHR20531">
    <property type="entry name" value="N-ALPHA-ACETYLTRANSFERASE 40"/>
    <property type="match status" value="1"/>
</dbReference>
<evidence type="ECO:0000256" key="7">
    <source>
        <dbReference type="ARBA" id="ARBA00022679"/>
    </source>
</evidence>
<comment type="catalytic activity">
    <reaction evidence="10">
        <text>N-terminal L-seryl-[histone H2A] + acetyl-CoA = N-terminal N(alpha)-acetyl-L-seryl-[histone H2A] + CoA + H(+)</text>
        <dbReference type="Rhea" id="RHEA:50600"/>
        <dbReference type="Rhea" id="RHEA-COMP:12742"/>
        <dbReference type="Rhea" id="RHEA-COMP:12744"/>
        <dbReference type="ChEBI" id="CHEBI:15378"/>
        <dbReference type="ChEBI" id="CHEBI:57287"/>
        <dbReference type="ChEBI" id="CHEBI:57288"/>
        <dbReference type="ChEBI" id="CHEBI:64738"/>
        <dbReference type="ChEBI" id="CHEBI:83690"/>
        <dbReference type="EC" id="2.3.1.257"/>
    </reaction>
</comment>
<dbReference type="PROSITE" id="PS51186">
    <property type="entry name" value="GNAT"/>
    <property type="match status" value="1"/>
</dbReference>
<dbReference type="OrthoDB" id="424551at2759"/>
<dbReference type="GO" id="GO:0010485">
    <property type="term" value="F:histone H4 acetyltransferase activity"/>
    <property type="evidence" value="ECO:0007669"/>
    <property type="project" value="InterPro"/>
</dbReference>
<keyword evidence="14" id="KW-1185">Reference proteome</keyword>
<evidence type="ECO:0000259" key="12">
    <source>
        <dbReference type="PROSITE" id="PS51186"/>
    </source>
</evidence>
<dbReference type="FunCoup" id="A0A1C7N414">
    <property type="interactions" value="739"/>
</dbReference>